<dbReference type="Gene3D" id="3.40.50.880">
    <property type="match status" value="1"/>
</dbReference>
<comment type="similarity">
    <text evidence="6">Belongs to the MetA family.</text>
</comment>
<dbReference type="GO" id="GO:0004414">
    <property type="term" value="F:homoserine O-acetyltransferase activity"/>
    <property type="evidence" value="ECO:0007669"/>
    <property type="project" value="UniProtKB-UniRule"/>
</dbReference>
<accession>A0A662ZJI8</accession>
<evidence type="ECO:0000313" key="9">
    <source>
        <dbReference type="Proteomes" id="UP000243745"/>
    </source>
</evidence>
<evidence type="ECO:0000256" key="6">
    <source>
        <dbReference type="HAMAP-Rule" id="MF_00295"/>
    </source>
</evidence>
<evidence type="ECO:0000256" key="5">
    <source>
        <dbReference type="ARBA" id="ARBA00023315"/>
    </source>
</evidence>
<feature type="site" description="Important for acyl-CoA specificity" evidence="6">
    <location>
        <position position="111"/>
    </location>
</feature>
<dbReference type="InterPro" id="IPR005697">
    <property type="entry name" value="HST_MetA"/>
</dbReference>
<comment type="catalytic activity">
    <reaction evidence="6">
        <text>L-homoserine + succinyl-CoA = O-succinyl-L-homoserine + CoA</text>
        <dbReference type="Rhea" id="RHEA:22008"/>
        <dbReference type="ChEBI" id="CHEBI:57287"/>
        <dbReference type="ChEBI" id="CHEBI:57292"/>
        <dbReference type="ChEBI" id="CHEBI:57476"/>
        <dbReference type="ChEBI" id="CHEBI:57661"/>
        <dbReference type="EC" id="2.3.1.46"/>
    </reaction>
</comment>
<evidence type="ECO:0000256" key="2">
    <source>
        <dbReference type="ARBA" id="ARBA00022490"/>
    </source>
</evidence>
<proteinExistence type="inferred from homology"/>
<dbReference type="PANTHER" id="PTHR20919:SF0">
    <property type="entry name" value="HOMOSERINE O-SUCCINYLTRANSFERASE"/>
    <property type="match status" value="1"/>
</dbReference>
<sequence length="308" mass="35697">MPIMIPDALPAAGILTAEKVFVMTESRAVHQDIRPLKLLILNLMPKKIETETQFLRKLSNTPIQVIVDLLRIDDHVSKNTPKAHLDTFYQRFDDVRDQYYDGMIITGAPLGKVPFEEVKYWDTLVEIMKWSKEHVTCTMFNCWAVQAALNVFYDLPKQTRTVKLSGVYRHRRSTSSDPLIRGFDDFFLAPHSRFANFETKYIEENTDLEILADSDETGVYLAVSPDRSQVFVTGHPEYDAQTLDNEYRRDINAGLNPSIPVNYYPNNDPQNVPLCTWKSHAYLLFANWINYYVYQNTPYDLETKRKPA</sequence>
<dbReference type="NCBIfam" id="TIGR01001">
    <property type="entry name" value="metA"/>
    <property type="match status" value="1"/>
</dbReference>
<feature type="binding site" evidence="6">
    <location>
        <position position="249"/>
    </location>
    <ligand>
        <name>substrate</name>
    </ligand>
</feature>
<feature type="active site" description="Acyl-thioester intermediate" evidence="6 7">
    <location>
        <position position="142"/>
    </location>
</feature>
<feature type="active site" description="Proton acceptor" evidence="6">
    <location>
        <position position="235"/>
    </location>
</feature>
<dbReference type="EMBL" id="FOXF01000054">
    <property type="protein sequence ID" value="SFP67687.1"/>
    <property type="molecule type" value="Genomic_DNA"/>
</dbReference>
<dbReference type="HAMAP" id="MF_00295">
    <property type="entry name" value="MetA_acyltransf"/>
    <property type="match status" value="1"/>
</dbReference>
<keyword evidence="6" id="KW-0486">Methionine biosynthesis</keyword>
<keyword evidence="9" id="KW-1185">Reference proteome</keyword>
<dbReference type="InterPro" id="IPR033752">
    <property type="entry name" value="MetA_family"/>
</dbReference>
<dbReference type="UniPathway" id="UPA00051">
    <property type="reaction ID" value="UER00075"/>
</dbReference>
<dbReference type="FunFam" id="3.40.50.880:FF:000004">
    <property type="entry name" value="Homoserine O-succinyltransferase"/>
    <property type="match status" value="1"/>
</dbReference>
<dbReference type="GO" id="GO:0019281">
    <property type="term" value="P:L-methionine biosynthetic process from homoserine via O-succinyl-L-homoserine and cystathionine"/>
    <property type="evidence" value="ECO:0007669"/>
    <property type="project" value="InterPro"/>
</dbReference>
<dbReference type="SUPFAM" id="SSF52317">
    <property type="entry name" value="Class I glutamine amidotransferase-like"/>
    <property type="match status" value="1"/>
</dbReference>
<reference evidence="8 9" key="1">
    <citation type="submission" date="2016-10" db="EMBL/GenBank/DDBJ databases">
        <authorList>
            <person name="Varghese N."/>
            <person name="Submissions S."/>
        </authorList>
    </citation>
    <scope>NUCLEOTIDE SEQUENCE [LARGE SCALE GENOMIC DNA]</scope>
    <source>
        <strain evidence="8 9">DSM 1361</strain>
    </source>
</reference>
<feature type="binding site" evidence="6">
    <location>
        <position position="192"/>
    </location>
    <ligand>
        <name>substrate</name>
    </ligand>
</feature>
<keyword evidence="3 6" id="KW-0028">Amino-acid biosynthesis</keyword>
<dbReference type="PIRSF" id="PIRSF000450">
    <property type="entry name" value="H_ser_succinyltr"/>
    <property type="match status" value="1"/>
</dbReference>
<feature type="binding site" evidence="6">
    <location>
        <position position="163"/>
    </location>
    <ligand>
        <name>substrate</name>
    </ligand>
</feature>
<protein>
    <recommendedName>
        <fullName evidence="6">Homoserine O-succinyltransferase</fullName>
        <shortName evidence="6">HST</shortName>
        <ecNumber evidence="6">2.3.1.46</ecNumber>
    </recommendedName>
    <alternativeName>
        <fullName evidence="6">Homoserine transsuccinylase</fullName>
        <shortName evidence="6">HTS</shortName>
    </alternativeName>
</protein>
<evidence type="ECO:0000313" key="8">
    <source>
        <dbReference type="EMBL" id="SFP67687.1"/>
    </source>
</evidence>
<keyword evidence="2 6" id="KW-0963">Cytoplasm</keyword>
<dbReference type="PANTHER" id="PTHR20919">
    <property type="entry name" value="HOMOSERINE O-SUCCINYLTRANSFERASE"/>
    <property type="match status" value="1"/>
</dbReference>
<comment type="pathway">
    <text evidence="6">Amino-acid biosynthesis; L-methionine biosynthesis via de novo pathway; O-succinyl-L-homoserine from L-homoserine: step 1/1.</text>
</comment>
<keyword evidence="5 6" id="KW-0012">Acyltransferase</keyword>
<evidence type="ECO:0000256" key="7">
    <source>
        <dbReference type="PIRSR" id="PIRSR000450-1"/>
    </source>
</evidence>
<dbReference type="OrthoDB" id="9772423at2"/>
<comment type="subcellular location">
    <subcellularLocation>
        <location evidence="1 6">Cytoplasm</location>
    </subcellularLocation>
</comment>
<organism evidence="8 9">
    <name type="scientific">Ruminobacter amylophilus</name>
    <dbReference type="NCBI Taxonomy" id="867"/>
    <lineage>
        <taxon>Bacteria</taxon>
        <taxon>Pseudomonadati</taxon>
        <taxon>Pseudomonadota</taxon>
        <taxon>Gammaproteobacteria</taxon>
        <taxon>Aeromonadales</taxon>
        <taxon>Succinivibrionaceae</taxon>
        <taxon>Ruminobacter</taxon>
    </lineage>
</organism>
<dbReference type="EC" id="2.3.1.46" evidence="6"/>
<feature type="site" description="Important for substrate specificity" evidence="6">
    <location>
        <position position="192"/>
    </location>
</feature>
<dbReference type="GO" id="GO:0005737">
    <property type="term" value="C:cytoplasm"/>
    <property type="evidence" value="ECO:0007669"/>
    <property type="project" value="UniProtKB-SubCell"/>
</dbReference>
<evidence type="ECO:0000256" key="3">
    <source>
        <dbReference type="ARBA" id="ARBA00022605"/>
    </source>
</evidence>
<feature type="active site" evidence="6">
    <location>
        <position position="237"/>
    </location>
</feature>
<dbReference type="Pfam" id="PF04204">
    <property type="entry name" value="HTS"/>
    <property type="match status" value="1"/>
</dbReference>
<name>A0A662ZJI8_9GAMM</name>
<gene>
    <name evidence="6" type="primary">metAS</name>
    <name evidence="8" type="ORF">SAMN02910344_02035</name>
</gene>
<evidence type="ECO:0000256" key="1">
    <source>
        <dbReference type="ARBA" id="ARBA00004496"/>
    </source>
</evidence>
<comment type="caution">
    <text evidence="6">Lacks conserved residue(s) required for the propagation of feature annotation.</text>
</comment>
<dbReference type="AlphaFoldDB" id="A0A662ZJI8"/>
<evidence type="ECO:0000256" key="4">
    <source>
        <dbReference type="ARBA" id="ARBA00022679"/>
    </source>
</evidence>
<keyword evidence="4 6" id="KW-0808">Transferase</keyword>
<dbReference type="RefSeq" id="WP_031579930.1">
    <property type="nucleotide sequence ID" value="NZ_FOXF01000054.1"/>
</dbReference>
<dbReference type="Proteomes" id="UP000243745">
    <property type="component" value="Unassembled WGS sequence"/>
</dbReference>
<comment type="function">
    <text evidence="6">Transfers a succinyl group from succinyl-CoA to L-homoserine, forming succinyl-L-homoserine.</text>
</comment>
<dbReference type="CDD" id="cd03131">
    <property type="entry name" value="GATase1_HTS"/>
    <property type="match status" value="1"/>
</dbReference>
<dbReference type="GO" id="GO:0008899">
    <property type="term" value="F:homoserine O-succinyltransferase activity"/>
    <property type="evidence" value="ECO:0007669"/>
    <property type="project" value="UniProtKB-EC"/>
</dbReference>
<dbReference type="InterPro" id="IPR029062">
    <property type="entry name" value="Class_I_gatase-like"/>
</dbReference>